<dbReference type="AlphaFoldDB" id="Q0G4G6"/>
<feature type="domain" description="Flagellar protein FlgJ N-terminal" evidence="1">
    <location>
        <begin position="44"/>
        <end position="84"/>
    </location>
</feature>
<evidence type="ECO:0000313" key="3">
    <source>
        <dbReference type="Proteomes" id="UP000004310"/>
    </source>
</evidence>
<name>Q0G4G6_9HYPH</name>
<dbReference type="Pfam" id="PF10135">
    <property type="entry name" value="Rod-binding"/>
    <property type="match status" value="1"/>
</dbReference>
<gene>
    <name evidence="2" type="ORF">FP2506_13819</name>
</gene>
<comment type="caution">
    <text evidence="2">The sequence shown here is derived from an EMBL/GenBank/DDBJ whole genome shotgun (WGS) entry which is preliminary data.</text>
</comment>
<dbReference type="STRING" id="217511.GCA_001463845_02391"/>
<reference evidence="2 3" key="1">
    <citation type="journal article" date="2010" name="J. Bacteriol.">
        <title>Genome sequence of Fulvimarina pelagi HTCC2506T, a Mn(II)-oxidizing alphaproteobacterium possessing an aerobic anoxygenic photosynthetic gene cluster and Xanthorhodopsin.</title>
        <authorList>
            <person name="Kang I."/>
            <person name="Oh H.M."/>
            <person name="Lim S.I."/>
            <person name="Ferriera S."/>
            <person name="Giovannoni S.J."/>
            <person name="Cho J.C."/>
        </authorList>
    </citation>
    <scope>NUCLEOTIDE SEQUENCE [LARGE SCALE GENOMIC DNA]</scope>
    <source>
        <strain evidence="2 3">HTCC2506</strain>
    </source>
</reference>
<dbReference type="EMBL" id="AATP01000002">
    <property type="protein sequence ID" value="EAU41515.1"/>
    <property type="molecule type" value="Genomic_DNA"/>
</dbReference>
<organism evidence="2 3">
    <name type="scientific">Fulvimarina pelagi HTCC2506</name>
    <dbReference type="NCBI Taxonomy" id="314231"/>
    <lineage>
        <taxon>Bacteria</taxon>
        <taxon>Pseudomonadati</taxon>
        <taxon>Pseudomonadota</taxon>
        <taxon>Alphaproteobacteria</taxon>
        <taxon>Hyphomicrobiales</taxon>
        <taxon>Aurantimonadaceae</taxon>
        <taxon>Fulvimarina</taxon>
    </lineage>
</organism>
<evidence type="ECO:0000313" key="2">
    <source>
        <dbReference type="EMBL" id="EAU41515.1"/>
    </source>
</evidence>
<dbReference type="HOGENOM" id="CLU_2069689_0_0_5"/>
<dbReference type="eggNOG" id="COG3951">
    <property type="taxonomic scope" value="Bacteria"/>
</dbReference>
<accession>Q0G4G6</accession>
<sequence length="118" mass="12765">MADTEAVVARPTPRAAHEVDKLSPLQEFESFALRSFVESMLPSEASNFFGSGTAGNIWRSMMAEQIGEQITRAGGIGIAEMVARDRGLTTEAHSAMKTQSGQSARMRFDSLLASTKKL</sequence>
<keyword evidence="3" id="KW-1185">Reference proteome</keyword>
<dbReference type="RefSeq" id="WP_007067890.1">
    <property type="nucleotide sequence ID" value="NZ_DS022272.1"/>
</dbReference>
<dbReference type="InterPro" id="IPR019301">
    <property type="entry name" value="Flagellar_prot_FlgJ_N"/>
</dbReference>
<proteinExistence type="predicted"/>
<protein>
    <recommendedName>
        <fullName evidence="1">Flagellar protein FlgJ N-terminal domain-containing protein</fullName>
    </recommendedName>
</protein>
<dbReference type="Proteomes" id="UP000004310">
    <property type="component" value="Unassembled WGS sequence"/>
</dbReference>
<evidence type="ECO:0000259" key="1">
    <source>
        <dbReference type="Pfam" id="PF10135"/>
    </source>
</evidence>